<dbReference type="Gene3D" id="3.30.710.10">
    <property type="entry name" value="Potassium Channel Kv1.1, Chain A"/>
    <property type="match status" value="2"/>
</dbReference>
<sequence>MTTSADSRAPTSSTSSPASQSSKSTKGPKSTLPADKVFSIQIGRELFQVSGASIVSDSPSYFSQFFEEQLRTAHGSNLRTLYIDRDPVTFQEIVRHLQGYYIKPKNNEQFVRLFADAQFYSLPRLMAQLFESEIYMQIGDRDFSIPRDLFSNLGDSPNFFSLGFAICWSNPKDVFPGLDRNSLLRPPPINPPAVPNRSGEIFADIIRLLNGYPLHIRNEEHRTSLLRDCRYYHLRGLEQKVIPHEISENPLRGRSEIIIRLEDVRQSGVQFSSDTPVSSPLSDPGLTGGWVVYARPFVDDKSHDLIIEIGGDSATLDLTSMRADFHGLAKARVSSLFQVVANKMNLPTKAPLGLMMMSGGASAQPASPAHSALGEDRVAIRIGRDTDLVVDGEEYVFPSSDDDSNPAFSPQPRPMKRRRIDMEQMGSDMLSPFDPSSTNAYTYTSPHAHTETSRLNGLMTRDWVVRTGQWRLRVQRNESANRFELVFIAVKLDVYTTERRRNKARQFLSGR</sequence>
<dbReference type="InterPro" id="IPR011333">
    <property type="entry name" value="SKP1/BTB/POZ_sf"/>
</dbReference>
<proteinExistence type="predicted"/>
<dbReference type="GO" id="GO:0051260">
    <property type="term" value="P:protein homooligomerization"/>
    <property type="evidence" value="ECO:0007669"/>
    <property type="project" value="InterPro"/>
</dbReference>
<accession>A0A507QVH6</accession>
<evidence type="ECO:0000259" key="2">
    <source>
        <dbReference type="Pfam" id="PF02214"/>
    </source>
</evidence>
<protein>
    <recommendedName>
        <fullName evidence="2">Potassium channel tetramerisation-type BTB domain-containing protein</fullName>
    </recommendedName>
</protein>
<dbReference type="Proteomes" id="UP000319663">
    <property type="component" value="Unassembled WGS sequence"/>
</dbReference>
<reference evidence="3 4" key="1">
    <citation type="submission" date="2019-06" db="EMBL/GenBank/DDBJ databases">
        <title>Wine fermentation using esterase from Monascus purpureus.</title>
        <authorList>
            <person name="Geng C."/>
            <person name="Zhang Y."/>
        </authorList>
    </citation>
    <scope>NUCLEOTIDE SEQUENCE [LARGE SCALE GENOMIC DNA]</scope>
    <source>
        <strain evidence="3">HQ1</strain>
    </source>
</reference>
<feature type="region of interest" description="Disordered" evidence="1">
    <location>
        <begin position="1"/>
        <end position="32"/>
    </location>
</feature>
<keyword evidence="4" id="KW-1185">Reference proteome</keyword>
<name>A0A507QVH6_MONPU</name>
<comment type="caution">
    <text evidence="3">The sequence shown here is derived from an EMBL/GenBank/DDBJ whole genome shotgun (WGS) entry which is preliminary data.</text>
</comment>
<evidence type="ECO:0000313" key="4">
    <source>
        <dbReference type="Proteomes" id="UP000319663"/>
    </source>
</evidence>
<dbReference type="STRING" id="5098.A0A507QVH6"/>
<organism evidence="3 4">
    <name type="scientific">Monascus purpureus</name>
    <name type="common">Red mold</name>
    <name type="synonym">Monascus anka</name>
    <dbReference type="NCBI Taxonomy" id="5098"/>
    <lineage>
        <taxon>Eukaryota</taxon>
        <taxon>Fungi</taxon>
        <taxon>Dikarya</taxon>
        <taxon>Ascomycota</taxon>
        <taxon>Pezizomycotina</taxon>
        <taxon>Eurotiomycetes</taxon>
        <taxon>Eurotiomycetidae</taxon>
        <taxon>Eurotiales</taxon>
        <taxon>Aspergillaceae</taxon>
        <taxon>Monascus</taxon>
    </lineage>
</organism>
<evidence type="ECO:0000256" key="1">
    <source>
        <dbReference type="SAM" id="MobiDB-lite"/>
    </source>
</evidence>
<dbReference type="SUPFAM" id="SSF54695">
    <property type="entry name" value="POZ domain"/>
    <property type="match status" value="2"/>
</dbReference>
<dbReference type="AlphaFoldDB" id="A0A507QVH6"/>
<dbReference type="OrthoDB" id="2414723at2759"/>
<dbReference type="EMBL" id="VIFY01000088">
    <property type="protein sequence ID" value="TQB71122.1"/>
    <property type="molecule type" value="Genomic_DNA"/>
</dbReference>
<feature type="compositionally biased region" description="Low complexity" evidence="1">
    <location>
        <begin position="1"/>
        <end position="25"/>
    </location>
</feature>
<dbReference type="PANTHER" id="PTHR31758">
    <property type="entry name" value="BTB/POZ DOMAIN-CONTAINING PROTEIN YLR108C"/>
    <property type="match status" value="1"/>
</dbReference>
<dbReference type="Pfam" id="PF02214">
    <property type="entry name" value="BTB_2"/>
    <property type="match status" value="1"/>
</dbReference>
<evidence type="ECO:0000313" key="3">
    <source>
        <dbReference type="EMBL" id="TQB71122.1"/>
    </source>
</evidence>
<dbReference type="PANTHER" id="PTHR31758:SF2">
    <property type="entry name" value="BTB_POZ DOMAIN-CONTAINING PROTEIN YLR108C"/>
    <property type="match status" value="1"/>
</dbReference>
<gene>
    <name evidence="3" type="ORF">MPDQ_007778</name>
</gene>
<dbReference type="InterPro" id="IPR003131">
    <property type="entry name" value="T1-type_BTB"/>
</dbReference>
<feature type="domain" description="Potassium channel tetramerisation-type BTB" evidence="2">
    <location>
        <begin position="40"/>
        <end position="127"/>
    </location>
</feature>